<dbReference type="GO" id="GO:0031514">
    <property type="term" value="C:motile cilium"/>
    <property type="evidence" value="ECO:0007669"/>
    <property type="project" value="UniProtKB-SubCell"/>
</dbReference>
<evidence type="ECO:0000313" key="6">
    <source>
        <dbReference type="EMBL" id="JAS08325.1"/>
    </source>
</evidence>
<keyword evidence="3" id="KW-0969">Cilium</keyword>
<dbReference type="EMBL" id="GEDC01028973">
    <property type="protein sequence ID" value="JAS08325.1"/>
    <property type="molecule type" value="Transcribed_RNA"/>
</dbReference>
<accession>A0A1B6C510</accession>
<dbReference type="Gene3D" id="2.20.110.10">
    <property type="entry name" value="Histone H3 K4-specific methyltransferase SET7/9 N-terminal domain"/>
    <property type="match status" value="1"/>
</dbReference>
<organism evidence="6">
    <name type="scientific">Clastoptera arizonana</name>
    <name type="common">Arizona spittle bug</name>
    <dbReference type="NCBI Taxonomy" id="38151"/>
    <lineage>
        <taxon>Eukaryota</taxon>
        <taxon>Metazoa</taxon>
        <taxon>Ecdysozoa</taxon>
        <taxon>Arthropoda</taxon>
        <taxon>Hexapoda</taxon>
        <taxon>Insecta</taxon>
        <taxon>Pterygota</taxon>
        <taxon>Neoptera</taxon>
        <taxon>Paraneoptera</taxon>
        <taxon>Hemiptera</taxon>
        <taxon>Auchenorrhyncha</taxon>
        <taxon>Cercopoidea</taxon>
        <taxon>Clastopteridae</taxon>
        <taxon>Clastoptera</taxon>
    </lineage>
</organism>
<feature type="region of interest" description="Disordered" evidence="5">
    <location>
        <begin position="1"/>
        <end position="25"/>
    </location>
</feature>
<evidence type="ECO:0000256" key="4">
    <source>
        <dbReference type="ARBA" id="ARBA00023273"/>
    </source>
</evidence>
<proteinExistence type="predicted"/>
<dbReference type="PANTHER" id="PTHR46437:SF1">
    <property type="entry name" value="MORN REPEAT-CONTAINING PROTEIN 5"/>
    <property type="match status" value="1"/>
</dbReference>
<gene>
    <name evidence="6" type="ORF">g.5171</name>
</gene>
<dbReference type="SUPFAM" id="SSF82185">
    <property type="entry name" value="Histone H3 K4-specific methyltransferase SET7/9 N-terminal domain"/>
    <property type="match status" value="1"/>
</dbReference>
<comment type="subcellular location">
    <subcellularLocation>
        <location evidence="1">Cell projection</location>
        <location evidence="1">Cilium</location>
        <location evidence="1">Flagellum</location>
    </subcellularLocation>
</comment>
<evidence type="ECO:0000256" key="5">
    <source>
        <dbReference type="SAM" id="MobiDB-lite"/>
    </source>
</evidence>
<dbReference type="AlphaFoldDB" id="A0A1B6C510"/>
<reference evidence="6" key="1">
    <citation type="submission" date="2015-12" db="EMBL/GenBank/DDBJ databases">
        <title>De novo transcriptome assembly of four potential Pierce s Disease insect vectors from Arizona vineyards.</title>
        <authorList>
            <person name="Tassone E.E."/>
        </authorList>
    </citation>
    <scope>NUCLEOTIDE SEQUENCE</scope>
</reference>
<keyword evidence="2" id="KW-0282">Flagellum</keyword>
<dbReference type="InterPro" id="IPR042814">
    <property type="entry name" value="Morn5"/>
</dbReference>
<protein>
    <recommendedName>
        <fullName evidence="7">MORN repeat-containing protein 5</fullName>
    </recommendedName>
</protein>
<keyword evidence="4" id="KW-0966">Cell projection</keyword>
<evidence type="ECO:0000256" key="2">
    <source>
        <dbReference type="ARBA" id="ARBA00022846"/>
    </source>
</evidence>
<evidence type="ECO:0000256" key="3">
    <source>
        <dbReference type="ARBA" id="ARBA00023069"/>
    </source>
</evidence>
<evidence type="ECO:0008006" key="7">
    <source>
        <dbReference type="Google" id="ProtNLM"/>
    </source>
</evidence>
<sequence length="400" mass="46461">MEETEIITKLQSEEREPGCEENASNEIGCNIDSKTDSFFSDSLEIRGTEDNLKSFMFNKKLKQDKSDDVDIKVRDLATGSKYIGEWSNCDMDGACCYVLPNGVIFEGKLRSGLFDGTCSLYYPNSGCFEGVWFDGELQKWKYTFSDGLVYSSEEDWPYLSSFDRRFWSEIERGLRPGEAEQITNQERARTLPVGLFDVGNGFYNPKDLSVTHPKTGEFIRVPSKEEIDWILEHCRKGGEANIGFQKSLYKDWFDLEGEEGNKIPECFKVKWTAAQHEAHKNRFKKIINRQIQDKIHDAKFHESNVYERSDSLKYAEEIERKMKERVKTIKDLVGLCQKWNKMSIDPLDLCKKWNNTIDEEGLIKDQSFESASVFFSEDVIKYYESEQTSNSHKVDRQYSF</sequence>
<name>A0A1B6C510_9HEMI</name>
<dbReference type="PANTHER" id="PTHR46437">
    <property type="entry name" value="MORN REPEAT-CONTAINING PROTEIN 5"/>
    <property type="match status" value="1"/>
</dbReference>
<evidence type="ECO:0000256" key="1">
    <source>
        <dbReference type="ARBA" id="ARBA00004230"/>
    </source>
</evidence>